<keyword evidence="6" id="KW-0067">ATP-binding</keyword>
<feature type="domain" description="ABC transporter" evidence="9">
    <location>
        <begin position="4"/>
        <end position="245"/>
    </location>
</feature>
<dbReference type="RefSeq" id="WP_050354124.1">
    <property type="nucleotide sequence ID" value="NZ_LGSS01000002.1"/>
</dbReference>
<organism evidence="10 11">
    <name type="scientific">Gottschalkia purinilytica</name>
    <name type="common">Clostridium purinilyticum</name>
    <dbReference type="NCBI Taxonomy" id="1503"/>
    <lineage>
        <taxon>Bacteria</taxon>
        <taxon>Bacillati</taxon>
        <taxon>Bacillota</taxon>
        <taxon>Tissierellia</taxon>
        <taxon>Tissierellales</taxon>
        <taxon>Gottschalkiaceae</taxon>
        <taxon>Gottschalkia</taxon>
    </lineage>
</organism>
<keyword evidence="8" id="KW-0472">Membrane</keyword>
<dbReference type="Pfam" id="PF00005">
    <property type="entry name" value="ABC_tran"/>
    <property type="match status" value="1"/>
</dbReference>
<name>A0A0L0WE78_GOTPU</name>
<keyword evidence="7" id="KW-1278">Translocase</keyword>
<evidence type="ECO:0000256" key="8">
    <source>
        <dbReference type="ARBA" id="ARBA00023136"/>
    </source>
</evidence>
<proteinExistence type="inferred from homology"/>
<evidence type="ECO:0000313" key="10">
    <source>
        <dbReference type="EMBL" id="KNF09741.1"/>
    </source>
</evidence>
<dbReference type="SMART" id="SM00382">
    <property type="entry name" value="AAA"/>
    <property type="match status" value="1"/>
</dbReference>
<comment type="similarity">
    <text evidence="2">Belongs to the ABC transporter superfamily.</text>
</comment>
<dbReference type="AlphaFoldDB" id="A0A0L0WE78"/>
<evidence type="ECO:0000256" key="7">
    <source>
        <dbReference type="ARBA" id="ARBA00022967"/>
    </source>
</evidence>
<accession>A0A0L0WE78</accession>
<evidence type="ECO:0000256" key="6">
    <source>
        <dbReference type="ARBA" id="ARBA00022840"/>
    </source>
</evidence>
<evidence type="ECO:0000256" key="4">
    <source>
        <dbReference type="ARBA" id="ARBA00022475"/>
    </source>
</evidence>
<dbReference type="InterPro" id="IPR015856">
    <property type="entry name" value="ABC_transpr_CbiO/EcfA_su"/>
</dbReference>
<keyword evidence="4" id="KW-1003">Cell membrane</keyword>
<gene>
    <name evidence="10" type="ORF">CLPU_2c01930</name>
</gene>
<dbReference type="SUPFAM" id="SSF52540">
    <property type="entry name" value="P-loop containing nucleoside triphosphate hydrolases"/>
    <property type="match status" value="1"/>
</dbReference>
<sequence length="288" mass="32239">MDIIEIKDLTYRYPIADKDALKDVNLKVKKGEFCAIIGRNGGGKTTLCNVIRGFVPHFHKGDLKGEVFIDGKNISEYSIGELAMKVGFVFQNPFTQVSGVKETVFDEIAYGLENLGVHPDEIRTRVEKVIELINIGHLRDKNPTELSGGQRQRVALASIIVMEPDILVIDEPTSQLDPQGTEEVFEIIKLMKNEGKTIILVEHKIELIAEYADHVILMDEGKIVLDGSTKEILSNEEVMELGTTLPQYALLGLEMRKRGIEIKDIPITESQTEAQLKKLLGIKEDKRS</sequence>
<dbReference type="InterPro" id="IPR017871">
    <property type="entry name" value="ABC_transporter-like_CS"/>
</dbReference>
<comment type="subcellular location">
    <subcellularLocation>
        <location evidence="1">Cell membrane</location>
        <topology evidence="1">Peripheral membrane protein</topology>
    </subcellularLocation>
</comment>
<dbReference type="PATRIC" id="fig|1503.3.peg.1689"/>
<keyword evidence="11" id="KW-1185">Reference proteome</keyword>
<dbReference type="GO" id="GO:0043190">
    <property type="term" value="C:ATP-binding cassette (ABC) transporter complex"/>
    <property type="evidence" value="ECO:0007669"/>
    <property type="project" value="TreeGrafter"/>
</dbReference>
<evidence type="ECO:0000256" key="3">
    <source>
        <dbReference type="ARBA" id="ARBA00022448"/>
    </source>
</evidence>
<reference evidence="11" key="1">
    <citation type="submission" date="2015-07" db="EMBL/GenBank/DDBJ databases">
        <title>Draft genome sequence of the purine-degrading Gottschalkia purinilyticum DSM 1384 (formerly Clostridium purinilyticum).</title>
        <authorList>
            <person name="Poehlein A."/>
            <person name="Schiel-Bengelsdorf B."/>
            <person name="Bengelsdorf F.R."/>
            <person name="Daniel R."/>
            <person name="Duerre P."/>
        </authorList>
    </citation>
    <scope>NUCLEOTIDE SEQUENCE [LARGE SCALE GENOMIC DNA]</scope>
    <source>
        <strain evidence="11">DSM 1384</strain>
    </source>
</reference>
<dbReference type="PROSITE" id="PS50893">
    <property type="entry name" value="ABC_TRANSPORTER_2"/>
    <property type="match status" value="1"/>
</dbReference>
<keyword evidence="3" id="KW-0813">Transport</keyword>
<dbReference type="GO" id="GO:0005524">
    <property type="term" value="F:ATP binding"/>
    <property type="evidence" value="ECO:0007669"/>
    <property type="project" value="UniProtKB-KW"/>
</dbReference>
<dbReference type="Gene3D" id="3.40.50.300">
    <property type="entry name" value="P-loop containing nucleotide triphosphate hydrolases"/>
    <property type="match status" value="1"/>
</dbReference>
<dbReference type="OrthoDB" id="9784332at2"/>
<dbReference type="PROSITE" id="PS00211">
    <property type="entry name" value="ABC_TRANSPORTER_1"/>
    <property type="match status" value="1"/>
</dbReference>
<evidence type="ECO:0000256" key="2">
    <source>
        <dbReference type="ARBA" id="ARBA00005417"/>
    </source>
</evidence>
<dbReference type="InterPro" id="IPR003439">
    <property type="entry name" value="ABC_transporter-like_ATP-bd"/>
</dbReference>
<dbReference type="CDD" id="cd03225">
    <property type="entry name" value="ABC_cobalt_CbiO_domain1"/>
    <property type="match status" value="1"/>
</dbReference>
<evidence type="ECO:0000256" key="5">
    <source>
        <dbReference type="ARBA" id="ARBA00022741"/>
    </source>
</evidence>
<dbReference type="Proteomes" id="UP000037267">
    <property type="component" value="Unassembled WGS sequence"/>
</dbReference>
<dbReference type="InterPro" id="IPR003593">
    <property type="entry name" value="AAA+_ATPase"/>
</dbReference>
<dbReference type="EMBL" id="LGSS01000002">
    <property type="protein sequence ID" value="KNF09741.1"/>
    <property type="molecule type" value="Genomic_DNA"/>
</dbReference>
<evidence type="ECO:0000313" key="11">
    <source>
        <dbReference type="Proteomes" id="UP000037267"/>
    </source>
</evidence>
<dbReference type="InterPro" id="IPR027417">
    <property type="entry name" value="P-loop_NTPase"/>
</dbReference>
<evidence type="ECO:0000259" key="9">
    <source>
        <dbReference type="PROSITE" id="PS50893"/>
    </source>
</evidence>
<dbReference type="FunFam" id="3.40.50.300:FF:000224">
    <property type="entry name" value="Energy-coupling factor transporter ATP-binding protein EcfA"/>
    <property type="match status" value="1"/>
</dbReference>
<keyword evidence="5" id="KW-0547">Nucleotide-binding</keyword>
<dbReference type="GO" id="GO:0042626">
    <property type="term" value="F:ATPase-coupled transmembrane transporter activity"/>
    <property type="evidence" value="ECO:0007669"/>
    <property type="project" value="TreeGrafter"/>
</dbReference>
<dbReference type="InterPro" id="IPR050095">
    <property type="entry name" value="ECF_ABC_transporter_ATP-bd"/>
</dbReference>
<comment type="caution">
    <text evidence="10">The sequence shown here is derived from an EMBL/GenBank/DDBJ whole genome shotgun (WGS) entry which is preliminary data.</text>
</comment>
<dbReference type="STRING" id="1503.CLPU_2c01930"/>
<dbReference type="PANTHER" id="PTHR43553">
    <property type="entry name" value="HEAVY METAL TRANSPORTER"/>
    <property type="match status" value="1"/>
</dbReference>
<dbReference type="GO" id="GO:0016887">
    <property type="term" value="F:ATP hydrolysis activity"/>
    <property type="evidence" value="ECO:0007669"/>
    <property type="project" value="InterPro"/>
</dbReference>
<evidence type="ECO:0000256" key="1">
    <source>
        <dbReference type="ARBA" id="ARBA00004202"/>
    </source>
</evidence>
<protein>
    <submittedName>
        <fullName evidence="10">ABC-type cobalt transport system, ATPase component</fullName>
    </submittedName>
</protein>